<evidence type="ECO:0000313" key="3">
    <source>
        <dbReference type="Proteomes" id="UP001549313"/>
    </source>
</evidence>
<dbReference type="InterPro" id="IPR001296">
    <property type="entry name" value="Glyco_trans_1"/>
</dbReference>
<protein>
    <submittedName>
        <fullName evidence="2">Glycosyltransferase involved in cell wall biosynthesis</fullName>
    </submittedName>
</protein>
<dbReference type="SUPFAM" id="SSF53756">
    <property type="entry name" value="UDP-Glycosyltransferase/glycogen phosphorylase"/>
    <property type="match status" value="1"/>
</dbReference>
<feature type="domain" description="Glycosyl transferase family 1" evidence="1">
    <location>
        <begin position="170"/>
        <end position="327"/>
    </location>
</feature>
<dbReference type="PANTHER" id="PTHR12526:SF635">
    <property type="entry name" value="GLYCOSYL TRANSFERASE GROUP 1"/>
    <property type="match status" value="1"/>
</dbReference>
<name>A0ABV2R6T7_9CAUL</name>
<gene>
    <name evidence="2" type="ORF">ABIE19_000198</name>
</gene>
<sequence length="350" mass="38789">MKVAVINGQVPFVWGGAEEMAVNFVREMRHRAIDAHLVRIPMRWEPPARLATEMQISQMLDLDHYDVVIGSKFPNYGIQHRNMRIWLVHQYRQAYDLWDAGQSNIPNDAAGVALRDQIRRFDAEAFGRAKQIACISHPVSERLSTYMGIDAPVNPLPVNDEHLFKDCGNDGYIFAGGRINGAKRQAMIIDAMAHVRSSVKLIIAGPPESEADVTALMSKVESLDLKDRVKLDFGFLPRETIANYVNNALACAYIPFLEDSYGYVTVEAYLSSKPVITTNDAGGVLEIVKHGVTGCVVSPDPKSLADAFDDMFTNVQAARTMGSAGREAWRSLGFNWDNSIATILGLESCR</sequence>
<dbReference type="Pfam" id="PF00534">
    <property type="entry name" value="Glycos_transf_1"/>
    <property type="match status" value="1"/>
</dbReference>
<dbReference type="Proteomes" id="UP001549313">
    <property type="component" value="Unassembled WGS sequence"/>
</dbReference>
<proteinExistence type="predicted"/>
<evidence type="ECO:0000259" key="1">
    <source>
        <dbReference type="Pfam" id="PF00534"/>
    </source>
</evidence>
<dbReference type="RefSeq" id="WP_354087246.1">
    <property type="nucleotide sequence ID" value="NZ_JBEPTF010000001.1"/>
</dbReference>
<keyword evidence="3" id="KW-1185">Reference proteome</keyword>
<reference evidence="2 3" key="1">
    <citation type="submission" date="2024-06" db="EMBL/GenBank/DDBJ databases">
        <title>Sorghum-associated microbial communities from plants grown in Nebraska, USA.</title>
        <authorList>
            <person name="Schachtman D."/>
        </authorList>
    </citation>
    <scope>NUCLEOTIDE SEQUENCE [LARGE SCALE GENOMIC DNA]</scope>
    <source>
        <strain evidence="2 3">2814</strain>
    </source>
</reference>
<dbReference type="EMBL" id="JBEPTF010000001">
    <property type="protein sequence ID" value="MET4682289.1"/>
    <property type="molecule type" value="Genomic_DNA"/>
</dbReference>
<evidence type="ECO:0000313" key="2">
    <source>
        <dbReference type="EMBL" id="MET4682289.1"/>
    </source>
</evidence>
<dbReference type="PANTHER" id="PTHR12526">
    <property type="entry name" value="GLYCOSYLTRANSFERASE"/>
    <property type="match status" value="1"/>
</dbReference>
<dbReference type="CDD" id="cd03801">
    <property type="entry name" value="GT4_PimA-like"/>
    <property type="match status" value="1"/>
</dbReference>
<accession>A0ABV2R6T7</accession>
<comment type="caution">
    <text evidence="2">The sequence shown here is derived from an EMBL/GenBank/DDBJ whole genome shotgun (WGS) entry which is preliminary data.</text>
</comment>
<dbReference type="Gene3D" id="3.40.50.2000">
    <property type="entry name" value="Glycogen Phosphorylase B"/>
    <property type="match status" value="2"/>
</dbReference>
<organism evidence="2 3">
    <name type="scientific">Brevundimonas faecalis</name>
    <dbReference type="NCBI Taxonomy" id="947378"/>
    <lineage>
        <taxon>Bacteria</taxon>
        <taxon>Pseudomonadati</taxon>
        <taxon>Pseudomonadota</taxon>
        <taxon>Alphaproteobacteria</taxon>
        <taxon>Caulobacterales</taxon>
        <taxon>Caulobacteraceae</taxon>
        <taxon>Brevundimonas</taxon>
    </lineage>
</organism>